<feature type="region of interest" description="Disordered" evidence="1">
    <location>
        <begin position="41"/>
        <end position="81"/>
    </location>
</feature>
<organism evidence="2">
    <name type="scientific">Tanacetum cinerariifolium</name>
    <name type="common">Dalmatian daisy</name>
    <name type="synonym">Chrysanthemum cinerariifolium</name>
    <dbReference type="NCBI Taxonomy" id="118510"/>
    <lineage>
        <taxon>Eukaryota</taxon>
        <taxon>Viridiplantae</taxon>
        <taxon>Streptophyta</taxon>
        <taxon>Embryophyta</taxon>
        <taxon>Tracheophyta</taxon>
        <taxon>Spermatophyta</taxon>
        <taxon>Magnoliopsida</taxon>
        <taxon>eudicotyledons</taxon>
        <taxon>Gunneridae</taxon>
        <taxon>Pentapetalae</taxon>
        <taxon>asterids</taxon>
        <taxon>campanulids</taxon>
        <taxon>Asterales</taxon>
        <taxon>Asteraceae</taxon>
        <taxon>Asteroideae</taxon>
        <taxon>Anthemideae</taxon>
        <taxon>Anthemidinae</taxon>
        <taxon>Tanacetum</taxon>
    </lineage>
</organism>
<proteinExistence type="predicted"/>
<name>A0A6L2KD20_TANCI</name>
<dbReference type="EMBL" id="BKCJ010002181">
    <property type="protein sequence ID" value="GEU46819.1"/>
    <property type="molecule type" value="Genomic_DNA"/>
</dbReference>
<feature type="region of interest" description="Disordered" evidence="1">
    <location>
        <begin position="1"/>
        <end position="24"/>
    </location>
</feature>
<accession>A0A6L2KD20</accession>
<comment type="caution">
    <text evidence="2">The sequence shown here is derived from an EMBL/GenBank/DDBJ whole genome shotgun (WGS) entry which is preliminary data.</text>
</comment>
<protein>
    <submittedName>
        <fullName evidence="2">Gag-Pol polyprotein</fullName>
    </submittedName>
</protein>
<feature type="compositionally biased region" description="Low complexity" evidence="1">
    <location>
        <begin position="41"/>
        <end position="55"/>
    </location>
</feature>
<reference evidence="2" key="1">
    <citation type="journal article" date="2019" name="Sci. Rep.">
        <title>Draft genome of Tanacetum cinerariifolium, the natural source of mosquito coil.</title>
        <authorList>
            <person name="Yamashiro T."/>
            <person name="Shiraishi A."/>
            <person name="Satake H."/>
            <person name="Nakayama K."/>
        </authorList>
    </citation>
    <scope>NUCLEOTIDE SEQUENCE</scope>
</reference>
<dbReference type="AlphaFoldDB" id="A0A6L2KD20"/>
<evidence type="ECO:0000256" key="1">
    <source>
        <dbReference type="SAM" id="MobiDB-lite"/>
    </source>
</evidence>
<feature type="compositionally biased region" description="Polar residues" evidence="1">
    <location>
        <begin position="15"/>
        <end position="24"/>
    </location>
</feature>
<evidence type="ECO:0000313" key="2">
    <source>
        <dbReference type="EMBL" id="GEU46819.1"/>
    </source>
</evidence>
<sequence length="121" mass="13485">MSKSFVVTAADASNKRLQQNTTPSTSTTVAAYLTQLDIETTPEPTTQEPTVAPTENINQTKDHPLEQVLGNPSQPVRTRRQLDTDGKMYIFALTMSQAEPKNIKESMADHAWIEAMQEELH</sequence>
<gene>
    <name evidence="2" type="ORF">Tci_018797</name>
</gene>